<protein>
    <submittedName>
        <fullName evidence="1">Uncharacterized protein</fullName>
    </submittedName>
</protein>
<proteinExistence type="predicted"/>
<reference evidence="1 2" key="2">
    <citation type="journal article" date="2022" name="Mol. Ecol. Resour.">
        <title>The genomes of chicory, endive, great burdock and yacon provide insights into Asteraceae paleo-polyploidization history and plant inulin production.</title>
        <authorList>
            <person name="Fan W."/>
            <person name="Wang S."/>
            <person name="Wang H."/>
            <person name="Wang A."/>
            <person name="Jiang F."/>
            <person name="Liu H."/>
            <person name="Zhao H."/>
            <person name="Xu D."/>
            <person name="Zhang Y."/>
        </authorList>
    </citation>
    <scope>NUCLEOTIDE SEQUENCE [LARGE SCALE GENOMIC DNA]</scope>
    <source>
        <strain evidence="2">cv. Punajuju</strain>
        <tissue evidence="1">Leaves</tissue>
    </source>
</reference>
<gene>
    <name evidence="1" type="ORF">L2E82_32801</name>
</gene>
<sequence>MSLEHFQQIHTPLAAHQLLVNNGGFHPNLRINKLDIHCIATCKIPYSFTKPPISLPIALRLGSLVRN</sequence>
<dbReference type="Proteomes" id="UP001055811">
    <property type="component" value="Linkage Group LG06"/>
</dbReference>
<keyword evidence="2" id="KW-1185">Reference proteome</keyword>
<organism evidence="1 2">
    <name type="scientific">Cichorium intybus</name>
    <name type="common">Chicory</name>
    <dbReference type="NCBI Taxonomy" id="13427"/>
    <lineage>
        <taxon>Eukaryota</taxon>
        <taxon>Viridiplantae</taxon>
        <taxon>Streptophyta</taxon>
        <taxon>Embryophyta</taxon>
        <taxon>Tracheophyta</taxon>
        <taxon>Spermatophyta</taxon>
        <taxon>Magnoliopsida</taxon>
        <taxon>eudicotyledons</taxon>
        <taxon>Gunneridae</taxon>
        <taxon>Pentapetalae</taxon>
        <taxon>asterids</taxon>
        <taxon>campanulids</taxon>
        <taxon>Asterales</taxon>
        <taxon>Asteraceae</taxon>
        <taxon>Cichorioideae</taxon>
        <taxon>Cichorieae</taxon>
        <taxon>Cichoriinae</taxon>
        <taxon>Cichorium</taxon>
    </lineage>
</organism>
<evidence type="ECO:0000313" key="1">
    <source>
        <dbReference type="EMBL" id="KAI3721783.1"/>
    </source>
</evidence>
<accession>A0ACB9BI46</accession>
<dbReference type="EMBL" id="CM042014">
    <property type="protein sequence ID" value="KAI3721783.1"/>
    <property type="molecule type" value="Genomic_DNA"/>
</dbReference>
<reference evidence="2" key="1">
    <citation type="journal article" date="2022" name="Mol. Ecol. Resour.">
        <title>The genomes of chicory, endive, great burdock and yacon provide insights into Asteraceae palaeo-polyploidization history and plant inulin production.</title>
        <authorList>
            <person name="Fan W."/>
            <person name="Wang S."/>
            <person name="Wang H."/>
            <person name="Wang A."/>
            <person name="Jiang F."/>
            <person name="Liu H."/>
            <person name="Zhao H."/>
            <person name="Xu D."/>
            <person name="Zhang Y."/>
        </authorList>
    </citation>
    <scope>NUCLEOTIDE SEQUENCE [LARGE SCALE GENOMIC DNA]</scope>
    <source>
        <strain evidence="2">cv. Punajuju</strain>
    </source>
</reference>
<evidence type="ECO:0000313" key="2">
    <source>
        <dbReference type="Proteomes" id="UP001055811"/>
    </source>
</evidence>
<comment type="caution">
    <text evidence="1">The sequence shown here is derived from an EMBL/GenBank/DDBJ whole genome shotgun (WGS) entry which is preliminary data.</text>
</comment>
<name>A0ACB9BI46_CICIN</name>